<evidence type="ECO:0000256" key="1">
    <source>
        <dbReference type="SAM" id="MobiDB-lite"/>
    </source>
</evidence>
<dbReference type="AlphaFoldDB" id="A0A165T1Y6"/>
<dbReference type="EMBL" id="KV429039">
    <property type="protein sequence ID" value="KZT72810.1"/>
    <property type="molecule type" value="Genomic_DNA"/>
</dbReference>
<evidence type="ECO:0000313" key="3">
    <source>
        <dbReference type="Proteomes" id="UP000076727"/>
    </source>
</evidence>
<proteinExistence type="predicted"/>
<dbReference type="OrthoDB" id="3227562at2759"/>
<protein>
    <submittedName>
        <fullName evidence="2">Uncharacterized protein</fullName>
    </submittedName>
</protein>
<gene>
    <name evidence="2" type="ORF">DAEQUDRAFT_704490</name>
</gene>
<evidence type="ECO:0000313" key="2">
    <source>
        <dbReference type="EMBL" id="KZT72810.1"/>
    </source>
</evidence>
<sequence>MRSIVASATQARDPFRDISVKVHIRRPDRDSWTYLGRGLVSQEQSRIVVRSAASRKVMTTFGEDVPLQAEKRGNFVVVGCIEGSRVVSWSLNAQNNSETLRLLGSIELTCDSRRFTSNAPQQSAHRRLIARMIKDDRRKRHRRRKETDSLVAAFERTGLESTSVADQPMAAPPPAEPVAVQQ</sequence>
<feature type="region of interest" description="Disordered" evidence="1">
    <location>
        <begin position="136"/>
        <end position="182"/>
    </location>
</feature>
<dbReference type="STRING" id="1314783.A0A165T1Y6"/>
<reference evidence="2 3" key="1">
    <citation type="journal article" date="2016" name="Mol. Biol. Evol.">
        <title>Comparative Genomics of Early-Diverging Mushroom-Forming Fungi Provides Insights into the Origins of Lignocellulose Decay Capabilities.</title>
        <authorList>
            <person name="Nagy L.G."/>
            <person name="Riley R."/>
            <person name="Tritt A."/>
            <person name="Adam C."/>
            <person name="Daum C."/>
            <person name="Floudas D."/>
            <person name="Sun H."/>
            <person name="Yadav J.S."/>
            <person name="Pangilinan J."/>
            <person name="Larsson K.H."/>
            <person name="Matsuura K."/>
            <person name="Barry K."/>
            <person name="Labutti K."/>
            <person name="Kuo R."/>
            <person name="Ohm R.A."/>
            <person name="Bhattacharya S.S."/>
            <person name="Shirouzu T."/>
            <person name="Yoshinaga Y."/>
            <person name="Martin F.M."/>
            <person name="Grigoriev I.V."/>
            <person name="Hibbett D.S."/>
        </authorList>
    </citation>
    <scope>NUCLEOTIDE SEQUENCE [LARGE SCALE GENOMIC DNA]</scope>
    <source>
        <strain evidence="2 3">L-15889</strain>
    </source>
</reference>
<keyword evidence="3" id="KW-1185">Reference proteome</keyword>
<accession>A0A165T1Y6</accession>
<name>A0A165T1Y6_9APHY</name>
<dbReference type="Proteomes" id="UP000076727">
    <property type="component" value="Unassembled WGS sequence"/>
</dbReference>
<organism evidence="2 3">
    <name type="scientific">Daedalea quercina L-15889</name>
    <dbReference type="NCBI Taxonomy" id="1314783"/>
    <lineage>
        <taxon>Eukaryota</taxon>
        <taxon>Fungi</taxon>
        <taxon>Dikarya</taxon>
        <taxon>Basidiomycota</taxon>
        <taxon>Agaricomycotina</taxon>
        <taxon>Agaricomycetes</taxon>
        <taxon>Polyporales</taxon>
        <taxon>Fomitopsis</taxon>
    </lineage>
</organism>